<dbReference type="InterPro" id="IPR056594">
    <property type="entry name" value="AT5G49610-like_b-prop"/>
</dbReference>
<dbReference type="InterPro" id="IPR001810">
    <property type="entry name" value="F-box_dom"/>
</dbReference>
<dbReference type="EMBL" id="OZ075126">
    <property type="protein sequence ID" value="CAL4941106.1"/>
    <property type="molecule type" value="Genomic_DNA"/>
</dbReference>
<dbReference type="AlphaFoldDB" id="A0ABC8YFD4"/>
<reference evidence="3" key="1">
    <citation type="submission" date="2024-10" db="EMBL/GenBank/DDBJ databases">
        <authorList>
            <person name="Ryan C."/>
        </authorList>
    </citation>
    <scope>NUCLEOTIDE SEQUENCE [LARGE SCALE GENOMIC DNA]</scope>
</reference>
<evidence type="ECO:0000313" key="4">
    <source>
        <dbReference type="Proteomes" id="UP001497457"/>
    </source>
</evidence>
<dbReference type="Pfam" id="PF12937">
    <property type="entry name" value="F-box-like"/>
    <property type="match status" value="1"/>
</dbReference>
<evidence type="ECO:0000259" key="2">
    <source>
        <dbReference type="Pfam" id="PF23635"/>
    </source>
</evidence>
<evidence type="ECO:0000313" key="3">
    <source>
        <dbReference type="EMBL" id="CAL4941106.1"/>
    </source>
</evidence>
<keyword evidence="4" id="KW-1185">Reference proteome</keyword>
<dbReference type="PANTHER" id="PTHR32133">
    <property type="entry name" value="OS07G0120400 PROTEIN"/>
    <property type="match status" value="1"/>
</dbReference>
<accession>A0ABC8YFD4</accession>
<dbReference type="PANTHER" id="PTHR32133:SF134">
    <property type="entry name" value="OS05G0320100 PROTEIN"/>
    <property type="match status" value="1"/>
</dbReference>
<name>A0ABC8YFD4_9POAL</name>
<protein>
    <recommendedName>
        <fullName evidence="5">F-box domain-containing protein</fullName>
    </recommendedName>
</protein>
<dbReference type="Pfam" id="PF23635">
    <property type="entry name" value="Beta-prop_AT5G49610-like"/>
    <property type="match status" value="1"/>
</dbReference>
<organism evidence="3 4">
    <name type="scientific">Urochloa decumbens</name>
    <dbReference type="NCBI Taxonomy" id="240449"/>
    <lineage>
        <taxon>Eukaryota</taxon>
        <taxon>Viridiplantae</taxon>
        <taxon>Streptophyta</taxon>
        <taxon>Embryophyta</taxon>
        <taxon>Tracheophyta</taxon>
        <taxon>Spermatophyta</taxon>
        <taxon>Magnoliopsida</taxon>
        <taxon>Liliopsida</taxon>
        <taxon>Poales</taxon>
        <taxon>Poaceae</taxon>
        <taxon>PACMAD clade</taxon>
        <taxon>Panicoideae</taxon>
        <taxon>Panicodae</taxon>
        <taxon>Paniceae</taxon>
        <taxon>Melinidinae</taxon>
        <taxon>Urochloa</taxon>
    </lineage>
</organism>
<feature type="domain" description="F-box" evidence="1">
    <location>
        <begin position="22"/>
        <end position="60"/>
    </location>
</feature>
<feature type="domain" description="F-box protein AT5G49610-like beta-propeller" evidence="2">
    <location>
        <begin position="173"/>
        <end position="355"/>
    </location>
</feature>
<proteinExistence type="predicted"/>
<dbReference type="SUPFAM" id="SSF81383">
    <property type="entry name" value="F-box domain"/>
    <property type="match status" value="1"/>
</dbReference>
<gene>
    <name evidence="3" type="ORF">URODEC1_LOCUS32884</name>
</gene>
<evidence type="ECO:0008006" key="5">
    <source>
        <dbReference type="Google" id="ProtNLM"/>
    </source>
</evidence>
<evidence type="ECO:0000259" key="1">
    <source>
        <dbReference type="Pfam" id="PF12937"/>
    </source>
</evidence>
<sequence length="374" mass="41452">MTEVSRLRRPSSPDAATLPDSDDLLLEILLRLQPLPSSLPRASLVCKRWHRLVSDPGFLRRFRAHHRPPPVLGFFTSLEGEFVPTLDPPNRIPAARLTLPPHPAHVSLFIGCRNDVALLISLDLKQIIVWNLVTAHQCGVPYPSLHPLIGAVVRSARYDGQSSLCPFKLVFLCADNVHGRFVRLYESQSGAWGSMIPTTVEIFDVFLMAANVLVGNALCCLLRSGSILKVDLDTQNVAVIEKPVGITSDHLLLQYSFQILQTEGNGLGLAVVSAHNKVQLWERNTSSDGDERWFLQKTIRLDMLLSLEPSMGREVPMIVGFAEDANVIYVSTYDGLFSIELRSMEFRKISENSMRTYCYPFASFVAADGAIGGA</sequence>
<dbReference type="Proteomes" id="UP001497457">
    <property type="component" value="Chromosome 16b"/>
</dbReference>
<dbReference type="InterPro" id="IPR036047">
    <property type="entry name" value="F-box-like_dom_sf"/>
</dbReference>
<dbReference type="Gene3D" id="1.20.1280.50">
    <property type="match status" value="1"/>
</dbReference>